<dbReference type="Pfam" id="PF00291">
    <property type="entry name" value="PALP"/>
    <property type="match status" value="1"/>
</dbReference>
<organism evidence="4 5">
    <name type="scientific">Candidatus Scatomorpha merdipullorum</name>
    <dbReference type="NCBI Taxonomy" id="2840927"/>
    <lineage>
        <taxon>Bacteria</taxon>
        <taxon>Bacillati</taxon>
        <taxon>Bacillota</taxon>
        <taxon>Clostridia</taxon>
        <taxon>Eubacteriales</taxon>
        <taxon>Candidatus Scatomorpha</taxon>
    </lineage>
</organism>
<feature type="domain" description="Tryptophan synthase beta chain-like PALP" evidence="3">
    <location>
        <begin position="36"/>
        <end position="124"/>
    </location>
</feature>
<evidence type="ECO:0000313" key="5">
    <source>
        <dbReference type="Proteomes" id="UP000824001"/>
    </source>
</evidence>
<dbReference type="GO" id="GO:1901605">
    <property type="term" value="P:alpha-amino acid metabolic process"/>
    <property type="evidence" value="ECO:0007669"/>
    <property type="project" value="UniProtKB-ARBA"/>
</dbReference>
<feature type="non-terminal residue" evidence="4">
    <location>
        <position position="127"/>
    </location>
</feature>
<comment type="caution">
    <text evidence="4">The sequence shown here is derived from an EMBL/GenBank/DDBJ whole genome shotgun (WGS) entry which is preliminary data.</text>
</comment>
<reference evidence="4" key="1">
    <citation type="submission" date="2020-10" db="EMBL/GenBank/DDBJ databases">
        <authorList>
            <person name="Gilroy R."/>
        </authorList>
    </citation>
    <scope>NUCLEOTIDE SEQUENCE</scope>
    <source>
        <strain evidence="4">ChiHjej10B9-9673</strain>
    </source>
</reference>
<evidence type="ECO:0000259" key="3">
    <source>
        <dbReference type="Pfam" id="PF00291"/>
    </source>
</evidence>
<proteinExistence type="predicted"/>
<accession>A0A9D1JWV4</accession>
<dbReference type="InterPro" id="IPR001926">
    <property type="entry name" value="TrpB-like_PALP"/>
</dbReference>
<dbReference type="AlphaFoldDB" id="A0A9D1JWV4"/>
<evidence type="ECO:0000256" key="2">
    <source>
        <dbReference type="ARBA" id="ARBA00022898"/>
    </source>
</evidence>
<dbReference type="InterPro" id="IPR036052">
    <property type="entry name" value="TrpB-like_PALP_sf"/>
</dbReference>
<dbReference type="PANTHER" id="PTHR42937">
    <property type="match status" value="1"/>
</dbReference>
<comment type="cofactor">
    <cofactor evidence="1">
        <name>pyridoxal 5'-phosphate</name>
        <dbReference type="ChEBI" id="CHEBI:597326"/>
    </cofactor>
</comment>
<evidence type="ECO:0000256" key="1">
    <source>
        <dbReference type="ARBA" id="ARBA00001933"/>
    </source>
</evidence>
<sequence>MSSVKWIENKLNAPEYRPVTASDARAALEFWRGAPFYAPSPLVRLPGAARELGLGALALKDEGRRFGPGSFKLLGAGCAMARAMLGEGPLSWEAASNPPRSLRFYTATDGNHGRAVAYLARLLGQRA</sequence>
<protein>
    <submittedName>
        <fullName evidence="4">Pyridoxal-phosphate dependent enzyme</fullName>
    </submittedName>
</protein>
<name>A0A9D1JWV4_9FIRM</name>
<keyword evidence="2" id="KW-0663">Pyridoxal phosphate</keyword>
<dbReference type="Gene3D" id="3.40.50.1100">
    <property type="match status" value="1"/>
</dbReference>
<evidence type="ECO:0000313" key="4">
    <source>
        <dbReference type="EMBL" id="HIS67644.1"/>
    </source>
</evidence>
<dbReference type="SUPFAM" id="SSF53686">
    <property type="entry name" value="Tryptophan synthase beta subunit-like PLP-dependent enzymes"/>
    <property type="match status" value="1"/>
</dbReference>
<gene>
    <name evidence="4" type="ORF">IAC18_08760</name>
</gene>
<dbReference type="Proteomes" id="UP000824001">
    <property type="component" value="Unassembled WGS sequence"/>
</dbReference>
<reference evidence="4" key="2">
    <citation type="journal article" date="2021" name="PeerJ">
        <title>Extensive microbial diversity within the chicken gut microbiome revealed by metagenomics and culture.</title>
        <authorList>
            <person name="Gilroy R."/>
            <person name="Ravi A."/>
            <person name="Getino M."/>
            <person name="Pursley I."/>
            <person name="Horton D.L."/>
            <person name="Alikhan N.F."/>
            <person name="Baker D."/>
            <person name="Gharbi K."/>
            <person name="Hall N."/>
            <person name="Watson M."/>
            <person name="Adriaenssens E.M."/>
            <person name="Foster-Nyarko E."/>
            <person name="Jarju S."/>
            <person name="Secka A."/>
            <person name="Antonio M."/>
            <person name="Oren A."/>
            <person name="Chaudhuri R.R."/>
            <person name="La Ragione R."/>
            <person name="Hildebrand F."/>
            <person name="Pallen M.J."/>
        </authorList>
    </citation>
    <scope>NUCLEOTIDE SEQUENCE</scope>
    <source>
        <strain evidence="4">ChiHjej10B9-9673</strain>
    </source>
</reference>
<dbReference type="PANTHER" id="PTHR42937:SF1">
    <property type="entry name" value="DIAMINOPROPIONATE AMMONIA-LYASE"/>
    <property type="match status" value="1"/>
</dbReference>
<dbReference type="EMBL" id="DVJK01000248">
    <property type="protein sequence ID" value="HIS67644.1"/>
    <property type="molecule type" value="Genomic_DNA"/>
</dbReference>